<feature type="modified residue" description="4-aspartylphosphate" evidence="8">
    <location>
        <position position="55"/>
    </location>
</feature>
<comment type="caution">
    <text evidence="12">The sequence shown here is derived from an EMBL/GenBank/DDBJ whole genome shotgun (WGS) entry which is preliminary data.</text>
</comment>
<keyword evidence="2" id="KW-0963">Cytoplasm</keyword>
<evidence type="ECO:0000256" key="1">
    <source>
        <dbReference type="ARBA" id="ARBA00004496"/>
    </source>
</evidence>
<dbReference type="Gene3D" id="1.10.10.10">
    <property type="entry name" value="Winged helix-like DNA-binding domain superfamily/Winged helix DNA-binding domain"/>
    <property type="match status" value="1"/>
</dbReference>
<evidence type="ECO:0000256" key="7">
    <source>
        <dbReference type="ARBA" id="ARBA00023163"/>
    </source>
</evidence>
<dbReference type="Gene3D" id="6.10.250.690">
    <property type="match status" value="1"/>
</dbReference>
<dbReference type="Pfam" id="PF00072">
    <property type="entry name" value="Response_reg"/>
    <property type="match status" value="1"/>
</dbReference>
<sequence length="226" mass="25372">MIPAPRALIIDDEIQLRRLLRLALQGKGYEVFEAETGSLGLSEAAFRKPDIILLDLGLPDIDGLEVLKRLREWTDTPILILSVRDQETIKVTALENGADDYVTKPFSTVELAARMSAIQRRRKTESEPLITLGHLTIDFAQHEAHLRGQPLKLTPIEYQLLALLARNAGKIVTQKQILTAVWGPNAADQAQYLRVYITHLRKKIPEPESQVKIANEPGIGYRLIES</sequence>
<evidence type="ECO:0000256" key="5">
    <source>
        <dbReference type="ARBA" id="ARBA00023015"/>
    </source>
</evidence>
<dbReference type="PROSITE" id="PS51755">
    <property type="entry name" value="OMPR_PHOB"/>
    <property type="match status" value="1"/>
</dbReference>
<keyword evidence="3 8" id="KW-0597">Phosphoprotein</keyword>
<accession>A0A5R8KD73</accession>
<keyword evidence="7" id="KW-0804">Transcription</keyword>
<keyword evidence="5" id="KW-0805">Transcription regulation</keyword>
<evidence type="ECO:0000313" key="13">
    <source>
        <dbReference type="Proteomes" id="UP000306196"/>
    </source>
</evidence>
<keyword evidence="13" id="KW-1185">Reference proteome</keyword>
<reference evidence="12 13" key="1">
    <citation type="submission" date="2019-05" db="EMBL/GenBank/DDBJ databases">
        <title>Verrucobacter flavum gen. nov., sp. nov. a new member of the family Verrucomicrobiaceae.</title>
        <authorList>
            <person name="Szuroczki S."/>
            <person name="Abbaszade G."/>
            <person name="Szabo A."/>
            <person name="Felfoldi T."/>
            <person name="Schumann P."/>
            <person name="Boka K."/>
            <person name="Keki Z."/>
            <person name="Toumi M."/>
            <person name="Toth E."/>
        </authorList>
    </citation>
    <scope>NUCLEOTIDE SEQUENCE [LARGE SCALE GENOMIC DNA]</scope>
    <source>
        <strain evidence="12 13">MG-N-17</strain>
    </source>
</reference>
<evidence type="ECO:0000313" key="12">
    <source>
        <dbReference type="EMBL" id="TLD70250.1"/>
    </source>
</evidence>
<dbReference type="PANTHER" id="PTHR48111:SF50">
    <property type="entry name" value="KDP OPERON TRANSCRIPTIONAL REGULATORY PROTEIN KDPE"/>
    <property type="match status" value="1"/>
</dbReference>
<dbReference type="Gene3D" id="3.40.50.2300">
    <property type="match status" value="1"/>
</dbReference>
<dbReference type="SMART" id="SM00448">
    <property type="entry name" value="REC"/>
    <property type="match status" value="1"/>
</dbReference>
<dbReference type="CDD" id="cd17620">
    <property type="entry name" value="REC_OmpR_KdpE-like"/>
    <property type="match status" value="1"/>
</dbReference>
<dbReference type="RefSeq" id="WP_138086849.1">
    <property type="nucleotide sequence ID" value="NZ_VAUV01000009.1"/>
</dbReference>
<dbReference type="Pfam" id="PF00486">
    <property type="entry name" value="Trans_reg_C"/>
    <property type="match status" value="1"/>
</dbReference>
<dbReference type="CDD" id="cd00383">
    <property type="entry name" value="trans_reg_C"/>
    <property type="match status" value="1"/>
</dbReference>
<evidence type="ECO:0000259" key="11">
    <source>
        <dbReference type="PROSITE" id="PS51755"/>
    </source>
</evidence>
<feature type="DNA-binding region" description="OmpR/PhoB-type" evidence="9">
    <location>
        <begin position="127"/>
        <end position="225"/>
    </location>
</feature>
<dbReference type="EMBL" id="VAUV01000009">
    <property type="protein sequence ID" value="TLD70250.1"/>
    <property type="molecule type" value="Genomic_DNA"/>
</dbReference>
<gene>
    <name evidence="12" type="ORF">FEM03_13780</name>
</gene>
<dbReference type="FunFam" id="3.40.50.2300:FF:000021">
    <property type="entry name" value="Two-component system response regulator KdpE"/>
    <property type="match status" value="1"/>
</dbReference>
<dbReference type="OrthoDB" id="9778145at2"/>
<name>A0A5R8KD73_9BACT</name>
<evidence type="ECO:0000256" key="3">
    <source>
        <dbReference type="ARBA" id="ARBA00022553"/>
    </source>
</evidence>
<dbReference type="GO" id="GO:0045893">
    <property type="term" value="P:positive regulation of DNA-templated transcription"/>
    <property type="evidence" value="ECO:0007669"/>
    <property type="project" value="UniProtKB-ARBA"/>
</dbReference>
<dbReference type="GO" id="GO:0042802">
    <property type="term" value="F:identical protein binding"/>
    <property type="evidence" value="ECO:0007669"/>
    <property type="project" value="UniProtKB-ARBA"/>
</dbReference>
<evidence type="ECO:0000256" key="8">
    <source>
        <dbReference type="PROSITE-ProRule" id="PRU00169"/>
    </source>
</evidence>
<dbReference type="GO" id="GO:0032993">
    <property type="term" value="C:protein-DNA complex"/>
    <property type="evidence" value="ECO:0007669"/>
    <property type="project" value="TreeGrafter"/>
</dbReference>
<dbReference type="InterPro" id="IPR039420">
    <property type="entry name" value="WalR-like"/>
</dbReference>
<comment type="subcellular location">
    <subcellularLocation>
        <location evidence="1">Cytoplasm</location>
    </subcellularLocation>
</comment>
<dbReference type="GO" id="GO:0000987">
    <property type="term" value="F:cis-regulatory region sequence-specific DNA binding"/>
    <property type="evidence" value="ECO:0007669"/>
    <property type="project" value="UniProtKB-ARBA"/>
</dbReference>
<dbReference type="PROSITE" id="PS50110">
    <property type="entry name" value="RESPONSE_REGULATORY"/>
    <property type="match status" value="1"/>
</dbReference>
<evidence type="ECO:0000256" key="4">
    <source>
        <dbReference type="ARBA" id="ARBA00023012"/>
    </source>
</evidence>
<evidence type="ECO:0000256" key="6">
    <source>
        <dbReference type="ARBA" id="ARBA00023125"/>
    </source>
</evidence>
<evidence type="ECO:0000259" key="10">
    <source>
        <dbReference type="PROSITE" id="PS50110"/>
    </source>
</evidence>
<protein>
    <submittedName>
        <fullName evidence="12">Response regulator</fullName>
    </submittedName>
</protein>
<dbReference type="GO" id="GO:0000156">
    <property type="term" value="F:phosphorelay response regulator activity"/>
    <property type="evidence" value="ECO:0007669"/>
    <property type="project" value="TreeGrafter"/>
</dbReference>
<proteinExistence type="predicted"/>
<dbReference type="InterPro" id="IPR011006">
    <property type="entry name" value="CheY-like_superfamily"/>
</dbReference>
<evidence type="ECO:0000256" key="9">
    <source>
        <dbReference type="PROSITE-ProRule" id="PRU01091"/>
    </source>
</evidence>
<organism evidence="12 13">
    <name type="scientific">Phragmitibacter flavus</name>
    <dbReference type="NCBI Taxonomy" id="2576071"/>
    <lineage>
        <taxon>Bacteria</taxon>
        <taxon>Pseudomonadati</taxon>
        <taxon>Verrucomicrobiota</taxon>
        <taxon>Verrucomicrobiia</taxon>
        <taxon>Verrucomicrobiales</taxon>
        <taxon>Verrucomicrobiaceae</taxon>
        <taxon>Phragmitibacter</taxon>
    </lineage>
</organism>
<dbReference type="PANTHER" id="PTHR48111">
    <property type="entry name" value="REGULATOR OF RPOS"/>
    <property type="match status" value="1"/>
</dbReference>
<feature type="domain" description="OmpR/PhoB-type" evidence="11">
    <location>
        <begin position="127"/>
        <end position="225"/>
    </location>
</feature>
<dbReference type="InterPro" id="IPR001867">
    <property type="entry name" value="OmpR/PhoB-type_DNA-bd"/>
</dbReference>
<feature type="domain" description="Response regulatory" evidence="10">
    <location>
        <begin position="6"/>
        <end position="119"/>
    </location>
</feature>
<keyword evidence="6 9" id="KW-0238">DNA-binding</keyword>
<dbReference type="InterPro" id="IPR036388">
    <property type="entry name" value="WH-like_DNA-bd_sf"/>
</dbReference>
<dbReference type="SUPFAM" id="SSF52172">
    <property type="entry name" value="CheY-like"/>
    <property type="match status" value="1"/>
</dbReference>
<keyword evidence="4" id="KW-0902">Two-component regulatory system</keyword>
<evidence type="ECO:0000256" key="2">
    <source>
        <dbReference type="ARBA" id="ARBA00022490"/>
    </source>
</evidence>
<dbReference type="Proteomes" id="UP000306196">
    <property type="component" value="Unassembled WGS sequence"/>
</dbReference>
<dbReference type="InterPro" id="IPR001789">
    <property type="entry name" value="Sig_transdc_resp-reg_receiver"/>
</dbReference>
<dbReference type="SMART" id="SM00862">
    <property type="entry name" value="Trans_reg_C"/>
    <property type="match status" value="1"/>
</dbReference>
<dbReference type="GO" id="GO:0005829">
    <property type="term" value="C:cytosol"/>
    <property type="evidence" value="ECO:0007669"/>
    <property type="project" value="TreeGrafter"/>
</dbReference>
<dbReference type="AlphaFoldDB" id="A0A5R8KD73"/>